<dbReference type="InterPro" id="IPR008271">
    <property type="entry name" value="Ser/Thr_kinase_AS"/>
</dbReference>
<evidence type="ECO:0000259" key="9">
    <source>
        <dbReference type="PROSITE" id="PS50011"/>
    </source>
</evidence>
<evidence type="ECO:0000313" key="10">
    <source>
        <dbReference type="EMBL" id="CAA7388125.1"/>
    </source>
</evidence>
<feature type="compositionally biased region" description="Low complexity" evidence="8">
    <location>
        <begin position="36"/>
        <end position="54"/>
    </location>
</feature>
<dbReference type="GO" id="GO:0005634">
    <property type="term" value="C:nucleus"/>
    <property type="evidence" value="ECO:0007669"/>
    <property type="project" value="TreeGrafter"/>
</dbReference>
<dbReference type="FunFam" id="1.10.510.10:FF:000256">
    <property type="entry name" value="Serine/threonine-protein kinase TOUSLED"/>
    <property type="match status" value="1"/>
</dbReference>
<keyword evidence="2" id="KW-0808">Transferase</keyword>
<evidence type="ECO:0000256" key="1">
    <source>
        <dbReference type="ARBA" id="ARBA00022527"/>
    </source>
</evidence>
<feature type="coiled-coil region" evidence="7">
    <location>
        <begin position="351"/>
        <end position="385"/>
    </location>
</feature>
<dbReference type="GO" id="GO:0007059">
    <property type="term" value="P:chromosome segregation"/>
    <property type="evidence" value="ECO:0007669"/>
    <property type="project" value="TreeGrafter"/>
</dbReference>
<keyword evidence="3 6" id="KW-0547">Nucleotide-binding</keyword>
<dbReference type="Gene3D" id="1.10.510.10">
    <property type="entry name" value="Transferase(Phosphotransferase) domain 1"/>
    <property type="match status" value="1"/>
</dbReference>
<dbReference type="PROSITE" id="PS00107">
    <property type="entry name" value="PROTEIN_KINASE_ATP"/>
    <property type="match status" value="1"/>
</dbReference>
<feature type="region of interest" description="Disordered" evidence="8">
    <location>
        <begin position="1"/>
        <end position="196"/>
    </location>
</feature>
<keyword evidence="4" id="KW-0418">Kinase</keyword>
<sequence>MSDEVLMHLSSNSNPSDSNLPIKIAKLEARMAGKATSSTPVQSTSSTWQSSSSVKFGRPEELSEPSTSSDSDNDENGEEFLIQANTQKRQRTQEDESKACQLSEGTTDVKVKIAETAEVRLTTDGSSKSKQGRGRGRSGTGRGRGSKNNDSLRLSSSSTSSLANGHLDNTSHKENRPKDQFCNEEKFSSQEETPLLRDKVASLEEELSKSRQESIRQQQLCCQLEKELKDLKEHDRQMKMKRIKVLSDLLIAVSKAERQEARIKTQQESMRLGNVGVIRAGTIVSETWEDGQALKDINSHLRFLLETKEAIERHRKTLRKRQSADKGDGSDELVISEEDFLIQDEICKSRLASIKREEESSMRERDRYEVEKGRLIREMKRIRDEDGSRFNSFQILNNRYALMNLLGKGGFSEVYKAFDLVDYRYVACKLHGLNPQWSEEKKKSYIRHATREYDIHKTLVHPHIVRLWDIFEIDHDTFCTVLEYCNGKDLDAVLKATPILPEREARIIIVQIFQGLVYLNKRPQKIIHYDLKPGNVLFDEVGIAKLTDFGLSKIVEDDVGSQGVELTSQGAGTYWYLPPECFECSKTPLISSKVDVWSAGVILYQMLFGKRPFGHDQSQERILREATIVNARKVEFPSRPAVSNEVKELIRRCLTYNQVERPDVLTLAQDPYLSYAKK</sequence>
<dbReference type="InterPro" id="IPR000719">
    <property type="entry name" value="Prot_kinase_dom"/>
</dbReference>
<keyword evidence="11" id="KW-1185">Reference proteome</keyword>
<feature type="domain" description="Protein kinase" evidence="9">
    <location>
        <begin position="400"/>
        <end position="673"/>
    </location>
</feature>
<protein>
    <recommendedName>
        <fullName evidence="9">Protein kinase domain-containing protein</fullName>
    </recommendedName>
</protein>
<keyword evidence="5 6" id="KW-0067">ATP-binding</keyword>
<dbReference type="SMART" id="SM00220">
    <property type="entry name" value="S_TKc"/>
    <property type="match status" value="1"/>
</dbReference>
<evidence type="ECO:0000256" key="4">
    <source>
        <dbReference type="ARBA" id="ARBA00022777"/>
    </source>
</evidence>
<evidence type="ECO:0000256" key="7">
    <source>
        <dbReference type="SAM" id="Coils"/>
    </source>
</evidence>
<dbReference type="PANTHER" id="PTHR22974">
    <property type="entry name" value="MIXED LINEAGE PROTEIN KINASE"/>
    <property type="match status" value="1"/>
</dbReference>
<dbReference type="Proteomes" id="UP000663760">
    <property type="component" value="Chromosome 1"/>
</dbReference>
<evidence type="ECO:0000256" key="3">
    <source>
        <dbReference type="ARBA" id="ARBA00022741"/>
    </source>
</evidence>
<proteinExistence type="predicted"/>
<evidence type="ECO:0000256" key="2">
    <source>
        <dbReference type="ARBA" id="ARBA00022679"/>
    </source>
</evidence>
<feature type="compositionally biased region" description="Low complexity" evidence="8">
    <location>
        <begin position="9"/>
        <end position="21"/>
    </location>
</feature>
<evidence type="ECO:0000313" key="11">
    <source>
        <dbReference type="Proteomes" id="UP000663760"/>
    </source>
</evidence>
<evidence type="ECO:0000256" key="8">
    <source>
        <dbReference type="SAM" id="MobiDB-lite"/>
    </source>
</evidence>
<dbReference type="SUPFAM" id="SSF56112">
    <property type="entry name" value="Protein kinase-like (PK-like)"/>
    <property type="match status" value="1"/>
</dbReference>
<reference evidence="10" key="1">
    <citation type="submission" date="2020-02" db="EMBL/GenBank/DDBJ databases">
        <authorList>
            <person name="Scholz U."/>
            <person name="Mascher M."/>
            <person name="Fiebig A."/>
        </authorList>
    </citation>
    <scope>NUCLEOTIDE SEQUENCE</scope>
</reference>
<dbReference type="PROSITE" id="PS50011">
    <property type="entry name" value="PROTEIN_KINASE_DOM"/>
    <property type="match status" value="1"/>
</dbReference>
<dbReference type="InterPro" id="IPR011009">
    <property type="entry name" value="Kinase-like_dom_sf"/>
</dbReference>
<name>A0A7I8JWI3_SPIIN</name>
<dbReference type="GO" id="GO:0005524">
    <property type="term" value="F:ATP binding"/>
    <property type="evidence" value="ECO:0007669"/>
    <property type="project" value="UniProtKB-UniRule"/>
</dbReference>
<gene>
    <name evidence="10" type="ORF">SI8410_01000427</name>
</gene>
<dbReference type="AlphaFoldDB" id="A0A7I8JWI3"/>
<organism evidence="10 11">
    <name type="scientific">Spirodela intermedia</name>
    <name type="common">Intermediate duckweed</name>
    <dbReference type="NCBI Taxonomy" id="51605"/>
    <lineage>
        <taxon>Eukaryota</taxon>
        <taxon>Viridiplantae</taxon>
        <taxon>Streptophyta</taxon>
        <taxon>Embryophyta</taxon>
        <taxon>Tracheophyta</taxon>
        <taxon>Spermatophyta</taxon>
        <taxon>Magnoliopsida</taxon>
        <taxon>Liliopsida</taxon>
        <taxon>Araceae</taxon>
        <taxon>Lemnoideae</taxon>
        <taxon>Spirodela</taxon>
    </lineage>
</organism>
<dbReference type="PROSITE" id="PS00108">
    <property type="entry name" value="PROTEIN_KINASE_ST"/>
    <property type="match status" value="1"/>
</dbReference>
<feature type="compositionally biased region" description="Basic and acidic residues" evidence="8">
    <location>
        <begin position="107"/>
        <end position="118"/>
    </location>
</feature>
<dbReference type="Pfam" id="PF00069">
    <property type="entry name" value="Pkinase"/>
    <property type="match status" value="1"/>
</dbReference>
<dbReference type="EMBL" id="LR746264">
    <property type="protein sequence ID" value="CAA7388125.1"/>
    <property type="molecule type" value="Genomic_DNA"/>
</dbReference>
<accession>A0A7I8JWI3</accession>
<evidence type="ECO:0000256" key="5">
    <source>
        <dbReference type="ARBA" id="ARBA00022840"/>
    </source>
</evidence>
<evidence type="ECO:0000256" key="6">
    <source>
        <dbReference type="PROSITE-ProRule" id="PRU10141"/>
    </source>
</evidence>
<dbReference type="GO" id="GO:0004674">
    <property type="term" value="F:protein serine/threonine kinase activity"/>
    <property type="evidence" value="ECO:0007669"/>
    <property type="project" value="UniProtKB-KW"/>
</dbReference>
<dbReference type="InterPro" id="IPR017441">
    <property type="entry name" value="Protein_kinase_ATP_BS"/>
</dbReference>
<dbReference type="CDD" id="cd13990">
    <property type="entry name" value="STKc_TLK"/>
    <property type="match status" value="1"/>
</dbReference>
<keyword evidence="7" id="KW-0175">Coiled coil</keyword>
<dbReference type="GO" id="GO:0035556">
    <property type="term" value="P:intracellular signal transduction"/>
    <property type="evidence" value="ECO:0007669"/>
    <property type="project" value="TreeGrafter"/>
</dbReference>
<dbReference type="PANTHER" id="PTHR22974:SF23">
    <property type="entry name" value="TOUSLED-LIKE KINASE, ISOFORM G"/>
    <property type="match status" value="1"/>
</dbReference>
<feature type="compositionally biased region" description="Low complexity" evidence="8">
    <location>
        <begin position="151"/>
        <end position="162"/>
    </location>
</feature>
<dbReference type="OrthoDB" id="346907at2759"/>
<keyword evidence="1" id="KW-0723">Serine/threonine-protein kinase</keyword>
<feature type="binding site" evidence="6">
    <location>
        <position position="429"/>
    </location>
    <ligand>
        <name>ATP</name>
        <dbReference type="ChEBI" id="CHEBI:30616"/>
    </ligand>
</feature>
<feature type="compositionally biased region" description="Basic and acidic residues" evidence="8">
    <location>
        <begin position="169"/>
        <end position="196"/>
    </location>
</feature>